<evidence type="ECO:0000256" key="1">
    <source>
        <dbReference type="ARBA" id="ARBA00000085"/>
    </source>
</evidence>
<keyword evidence="6 11" id="KW-0418">Kinase</keyword>
<reference evidence="11 12" key="1">
    <citation type="submission" date="2021-03" db="EMBL/GenBank/DDBJ databases">
        <title>Antimicrobial resistance genes in bacteria isolated from Japanese honey, and their potential for conferring macrolide and lincosamide resistance in the American foulbrood pathogen Paenibacillus larvae.</title>
        <authorList>
            <person name="Okamoto M."/>
            <person name="Kumagai M."/>
            <person name="Kanamori H."/>
            <person name="Takamatsu D."/>
        </authorList>
    </citation>
    <scope>NUCLEOTIDE SEQUENCE [LARGE SCALE GENOMIC DNA]</scope>
    <source>
        <strain evidence="11 12">J8TS2</strain>
    </source>
</reference>
<dbReference type="SUPFAM" id="SSF55785">
    <property type="entry name" value="PYP-like sensor domain (PAS domain)"/>
    <property type="match status" value="2"/>
</dbReference>
<dbReference type="PROSITE" id="PS50113">
    <property type="entry name" value="PAC"/>
    <property type="match status" value="1"/>
</dbReference>
<dbReference type="SMART" id="SM00387">
    <property type="entry name" value="HATPase_c"/>
    <property type="match status" value="1"/>
</dbReference>
<dbReference type="SMART" id="SM00086">
    <property type="entry name" value="PAC"/>
    <property type="match status" value="2"/>
</dbReference>
<accession>A0ABQ4KJK8</accession>
<keyword evidence="7" id="KW-0067">ATP-binding</keyword>
<proteinExistence type="predicted"/>
<feature type="domain" description="Histidine kinase" evidence="9">
    <location>
        <begin position="304"/>
        <end position="506"/>
    </location>
</feature>
<evidence type="ECO:0000313" key="12">
    <source>
        <dbReference type="Proteomes" id="UP000679950"/>
    </source>
</evidence>
<dbReference type="PRINTS" id="PR00344">
    <property type="entry name" value="BCTRLSENSOR"/>
</dbReference>
<dbReference type="InterPro" id="IPR000700">
    <property type="entry name" value="PAS-assoc_C"/>
</dbReference>
<dbReference type="InterPro" id="IPR000014">
    <property type="entry name" value="PAS"/>
</dbReference>
<dbReference type="InterPro" id="IPR004358">
    <property type="entry name" value="Sig_transdc_His_kin-like_C"/>
</dbReference>
<dbReference type="Pfam" id="PF02518">
    <property type="entry name" value="HATPase_c"/>
    <property type="match status" value="1"/>
</dbReference>
<dbReference type="CDD" id="cd00082">
    <property type="entry name" value="HisKA"/>
    <property type="match status" value="1"/>
</dbReference>
<keyword evidence="12" id="KW-1185">Reference proteome</keyword>
<evidence type="ECO:0000259" key="10">
    <source>
        <dbReference type="PROSITE" id="PS50113"/>
    </source>
</evidence>
<dbReference type="RefSeq" id="WP_212966452.1">
    <property type="nucleotide sequence ID" value="NZ_BORB01000019.1"/>
</dbReference>
<dbReference type="SMART" id="SM00091">
    <property type="entry name" value="PAS"/>
    <property type="match status" value="2"/>
</dbReference>
<dbReference type="NCBIfam" id="TIGR00229">
    <property type="entry name" value="sensory_box"/>
    <property type="match status" value="2"/>
</dbReference>
<dbReference type="InterPro" id="IPR005467">
    <property type="entry name" value="His_kinase_dom"/>
</dbReference>
<keyword evidence="3" id="KW-0597">Phosphoprotein</keyword>
<dbReference type="PANTHER" id="PTHR43065">
    <property type="entry name" value="SENSOR HISTIDINE KINASE"/>
    <property type="match status" value="1"/>
</dbReference>
<dbReference type="Gene3D" id="1.10.287.130">
    <property type="match status" value="1"/>
</dbReference>
<sequence>MEHSILQKSGHFKQTMNLSKESLEYMDRRSAISWRQTFFDHYEEASVILDFRGCVLSMNTAFEKMFDCTQTDLLGKPLIFPFKNLQVEFYKVVQNVLNGKKIVCQQLLRKRKNEDQMFPAKLMISPVFSSDEEIKGILLIIKDQTEIDKSKTFIEWQKEIPETEENMLHDITKHIDELIILFDLEKDKILYTSPAFERKFDIDLVTLYNKPILLCKRFDIENLKQLSRFFKCRNNGHRTLEFKATDRKTNKLRWFLFEITPILEPDGTVKKHISILRDITELKEKNNQIKQLDQLGAIGQMAAGIAHEIKNPLTTIKGFVQLLSEKAESEYSDIILSELERIEFIMGEILMLAKPQTNISFKRKNLNQIILEVISFMNPEAIIHNVTLNRSLSPIPAVSCEAKQIKQVLINIIKNAIEAMPSGGNIRIKTYYSDGFIGMDIIDNGKGISEERLKRLKEPFYTDKEKGTGLGLMICYKIIEDHHGTIHFTSEEGRGTCVHIKLPAAT</sequence>
<dbReference type="InterPro" id="IPR035965">
    <property type="entry name" value="PAS-like_dom_sf"/>
</dbReference>
<keyword evidence="4" id="KW-0808">Transferase</keyword>
<dbReference type="PROSITE" id="PS50109">
    <property type="entry name" value="HIS_KIN"/>
    <property type="match status" value="1"/>
</dbReference>
<organism evidence="11 12">
    <name type="scientific">Lederbergia ruris</name>
    <dbReference type="NCBI Taxonomy" id="217495"/>
    <lineage>
        <taxon>Bacteria</taxon>
        <taxon>Bacillati</taxon>
        <taxon>Bacillota</taxon>
        <taxon>Bacilli</taxon>
        <taxon>Bacillales</taxon>
        <taxon>Bacillaceae</taxon>
        <taxon>Lederbergia</taxon>
    </lineage>
</organism>
<feature type="domain" description="PAC" evidence="10">
    <location>
        <begin position="238"/>
        <end position="291"/>
    </location>
</feature>
<dbReference type="EMBL" id="BORB01000019">
    <property type="protein sequence ID" value="GIN58148.1"/>
    <property type="molecule type" value="Genomic_DNA"/>
</dbReference>
<dbReference type="InterPro" id="IPR003594">
    <property type="entry name" value="HATPase_dom"/>
</dbReference>
<dbReference type="InterPro" id="IPR003661">
    <property type="entry name" value="HisK_dim/P_dom"/>
</dbReference>
<dbReference type="InterPro" id="IPR036890">
    <property type="entry name" value="HATPase_C_sf"/>
</dbReference>
<evidence type="ECO:0000256" key="6">
    <source>
        <dbReference type="ARBA" id="ARBA00022777"/>
    </source>
</evidence>
<dbReference type="Gene3D" id="3.30.565.10">
    <property type="entry name" value="Histidine kinase-like ATPase, C-terminal domain"/>
    <property type="match status" value="1"/>
</dbReference>
<dbReference type="CDD" id="cd00075">
    <property type="entry name" value="HATPase"/>
    <property type="match status" value="1"/>
</dbReference>
<dbReference type="EC" id="2.7.13.3" evidence="2"/>
<dbReference type="Pfam" id="PF13426">
    <property type="entry name" value="PAS_9"/>
    <property type="match status" value="2"/>
</dbReference>
<comment type="caution">
    <text evidence="11">The sequence shown here is derived from an EMBL/GenBank/DDBJ whole genome shotgun (WGS) entry which is preliminary data.</text>
</comment>
<dbReference type="SUPFAM" id="SSF55874">
    <property type="entry name" value="ATPase domain of HSP90 chaperone/DNA topoisomerase II/histidine kinase"/>
    <property type="match status" value="1"/>
</dbReference>
<dbReference type="CDD" id="cd00130">
    <property type="entry name" value="PAS"/>
    <property type="match status" value="2"/>
</dbReference>
<evidence type="ECO:0000256" key="5">
    <source>
        <dbReference type="ARBA" id="ARBA00022741"/>
    </source>
</evidence>
<dbReference type="Pfam" id="PF00512">
    <property type="entry name" value="HisKA"/>
    <property type="match status" value="1"/>
</dbReference>
<keyword evidence="5" id="KW-0547">Nucleotide-binding</keyword>
<evidence type="ECO:0000256" key="3">
    <source>
        <dbReference type="ARBA" id="ARBA00022553"/>
    </source>
</evidence>
<protein>
    <recommendedName>
        <fullName evidence="2">histidine kinase</fullName>
        <ecNumber evidence="2">2.7.13.3</ecNumber>
    </recommendedName>
</protein>
<comment type="catalytic activity">
    <reaction evidence="1">
        <text>ATP + protein L-histidine = ADP + protein N-phospho-L-histidine.</text>
        <dbReference type="EC" id="2.7.13.3"/>
    </reaction>
</comment>
<evidence type="ECO:0000313" key="11">
    <source>
        <dbReference type="EMBL" id="GIN58148.1"/>
    </source>
</evidence>
<dbReference type="GO" id="GO:0016301">
    <property type="term" value="F:kinase activity"/>
    <property type="evidence" value="ECO:0007669"/>
    <property type="project" value="UniProtKB-KW"/>
</dbReference>
<dbReference type="SUPFAM" id="SSF47384">
    <property type="entry name" value="Homodimeric domain of signal transducing histidine kinase"/>
    <property type="match status" value="1"/>
</dbReference>
<dbReference type="PANTHER" id="PTHR43065:SF34">
    <property type="entry name" value="SPORULATION KINASE A"/>
    <property type="match status" value="1"/>
</dbReference>
<evidence type="ECO:0000259" key="9">
    <source>
        <dbReference type="PROSITE" id="PS50109"/>
    </source>
</evidence>
<evidence type="ECO:0000256" key="8">
    <source>
        <dbReference type="ARBA" id="ARBA00023012"/>
    </source>
</evidence>
<gene>
    <name evidence="11" type="ORF">J8TS2_24670</name>
</gene>
<keyword evidence="8" id="KW-0902">Two-component regulatory system</keyword>
<dbReference type="SMART" id="SM00388">
    <property type="entry name" value="HisKA"/>
    <property type="match status" value="1"/>
</dbReference>
<evidence type="ECO:0000256" key="7">
    <source>
        <dbReference type="ARBA" id="ARBA00022840"/>
    </source>
</evidence>
<name>A0ABQ4KJK8_9BACI</name>
<dbReference type="Proteomes" id="UP000679950">
    <property type="component" value="Unassembled WGS sequence"/>
</dbReference>
<evidence type="ECO:0000256" key="2">
    <source>
        <dbReference type="ARBA" id="ARBA00012438"/>
    </source>
</evidence>
<evidence type="ECO:0000256" key="4">
    <source>
        <dbReference type="ARBA" id="ARBA00022679"/>
    </source>
</evidence>
<dbReference type="InterPro" id="IPR036097">
    <property type="entry name" value="HisK_dim/P_sf"/>
</dbReference>
<dbReference type="Gene3D" id="3.30.450.20">
    <property type="entry name" value="PAS domain"/>
    <property type="match status" value="2"/>
</dbReference>
<dbReference type="InterPro" id="IPR001610">
    <property type="entry name" value="PAC"/>
</dbReference>